<accession>A0A419TCH3</accession>
<dbReference type="InterPro" id="IPR000847">
    <property type="entry name" value="LysR_HTH_N"/>
</dbReference>
<dbReference type="InterPro" id="IPR036388">
    <property type="entry name" value="WH-like_DNA-bd_sf"/>
</dbReference>
<dbReference type="PRINTS" id="PR00039">
    <property type="entry name" value="HTHLYSR"/>
</dbReference>
<dbReference type="Pfam" id="PF03466">
    <property type="entry name" value="LysR_substrate"/>
    <property type="match status" value="1"/>
</dbReference>
<dbReference type="Pfam" id="PF00126">
    <property type="entry name" value="HTH_1"/>
    <property type="match status" value="1"/>
</dbReference>
<sequence>MINFLNIEYFLAVAEELNITRAAKRLYISQQSLSNHISNMEKEFGVQLFNRTMPLTLTYAGRSLKTRAKQLLDLKDETYRELSDIKDFTTGQLSIGVSHTRGRFLLPAILPAYREKFPNIELNLVEGNSQELSSALIHGEIDLMVDLLPFKVENVESIPICEEEILLVVPDQILDLFFPGEQDEIKKRLEENPDILLLRDCPYLLIHKGNRVRTIADEIFEDAQLSPTILLETENIETVLALAAKGMGITFYPRMFVSGNTDNKDGVVRKTGLNYYSLNYSRSHGVLAFGCHRGRYLSQATKEFIRISKENI</sequence>
<evidence type="ECO:0000256" key="4">
    <source>
        <dbReference type="ARBA" id="ARBA00023163"/>
    </source>
</evidence>
<comment type="similarity">
    <text evidence="1">Belongs to the LysR transcriptional regulatory family.</text>
</comment>
<keyword evidence="3" id="KW-0238">DNA-binding</keyword>
<evidence type="ECO:0000259" key="5">
    <source>
        <dbReference type="PROSITE" id="PS50931"/>
    </source>
</evidence>
<keyword evidence="4" id="KW-0804">Transcription</keyword>
<evidence type="ECO:0000313" key="6">
    <source>
        <dbReference type="EMBL" id="RKD35180.1"/>
    </source>
</evidence>
<dbReference type="AlphaFoldDB" id="A0A419TCH3"/>
<dbReference type="GO" id="GO:0003700">
    <property type="term" value="F:DNA-binding transcription factor activity"/>
    <property type="evidence" value="ECO:0007669"/>
    <property type="project" value="InterPro"/>
</dbReference>
<keyword evidence="7" id="KW-1185">Reference proteome</keyword>
<evidence type="ECO:0000256" key="3">
    <source>
        <dbReference type="ARBA" id="ARBA00023125"/>
    </source>
</evidence>
<dbReference type="PANTHER" id="PTHR30126">
    <property type="entry name" value="HTH-TYPE TRANSCRIPTIONAL REGULATOR"/>
    <property type="match status" value="1"/>
</dbReference>
<keyword evidence="2" id="KW-0805">Transcription regulation</keyword>
<protein>
    <submittedName>
        <fullName evidence="6">LysR family transcriptional regulator</fullName>
    </submittedName>
</protein>
<dbReference type="EMBL" id="MCIA01000001">
    <property type="protein sequence ID" value="RKD35180.1"/>
    <property type="molecule type" value="Genomic_DNA"/>
</dbReference>
<dbReference type="PANTHER" id="PTHR30126:SF96">
    <property type="entry name" value="TRANSCRIPTIONAL REGULATORY PROTEIN, LYSR FAMILY"/>
    <property type="match status" value="1"/>
</dbReference>
<dbReference type="GO" id="GO:0003677">
    <property type="term" value="F:DNA binding"/>
    <property type="evidence" value="ECO:0007669"/>
    <property type="project" value="UniProtKB-KW"/>
</dbReference>
<proteinExistence type="inferred from homology"/>
<dbReference type="InterPro" id="IPR036390">
    <property type="entry name" value="WH_DNA-bd_sf"/>
</dbReference>
<dbReference type="CDD" id="cd05466">
    <property type="entry name" value="PBP2_LTTR_substrate"/>
    <property type="match status" value="1"/>
</dbReference>
<dbReference type="RefSeq" id="WP_120195119.1">
    <property type="nucleotide sequence ID" value="NZ_MCIA01000001.1"/>
</dbReference>
<dbReference type="OrthoDB" id="9803735at2"/>
<dbReference type="SUPFAM" id="SSF46785">
    <property type="entry name" value="Winged helix' DNA-binding domain"/>
    <property type="match status" value="1"/>
</dbReference>
<dbReference type="InterPro" id="IPR005119">
    <property type="entry name" value="LysR_subst-bd"/>
</dbReference>
<dbReference type="Proteomes" id="UP000284277">
    <property type="component" value="Unassembled WGS sequence"/>
</dbReference>
<dbReference type="SUPFAM" id="SSF53850">
    <property type="entry name" value="Periplasmic binding protein-like II"/>
    <property type="match status" value="1"/>
</dbReference>
<dbReference type="Gene3D" id="1.10.10.10">
    <property type="entry name" value="Winged helix-like DNA-binding domain superfamily/Winged helix DNA-binding domain"/>
    <property type="match status" value="1"/>
</dbReference>
<comment type="caution">
    <text evidence="6">The sequence shown here is derived from an EMBL/GenBank/DDBJ whole genome shotgun (WGS) entry which is preliminary data.</text>
</comment>
<evidence type="ECO:0000256" key="2">
    <source>
        <dbReference type="ARBA" id="ARBA00023015"/>
    </source>
</evidence>
<evidence type="ECO:0000256" key="1">
    <source>
        <dbReference type="ARBA" id="ARBA00009437"/>
    </source>
</evidence>
<dbReference type="PROSITE" id="PS50931">
    <property type="entry name" value="HTH_LYSR"/>
    <property type="match status" value="1"/>
</dbReference>
<organism evidence="6 7">
    <name type="scientific">Lacrimispora algidixylanolytica</name>
    <dbReference type="NCBI Taxonomy" id="94868"/>
    <lineage>
        <taxon>Bacteria</taxon>
        <taxon>Bacillati</taxon>
        <taxon>Bacillota</taxon>
        <taxon>Clostridia</taxon>
        <taxon>Lachnospirales</taxon>
        <taxon>Lachnospiraceae</taxon>
        <taxon>Lacrimispora</taxon>
    </lineage>
</organism>
<feature type="domain" description="HTH lysR-type" evidence="5">
    <location>
        <begin position="7"/>
        <end position="58"/>
    </location>
</feature>
<evidence type="ECO:0000313" key="7">
    <source>
        <dbReference type="Proteomes" id="UP000284277"/>
    </source>
</evidence>
<gene>
    <name evidence="6" type="ORF">BET01_02230</name>
</gene>
<dbReference type="Gene3D" id="3.40.190.290">
    <property type="match status" value="1"/>
</dbReference>
<reference evidence="6 7" key="1">
    <citation type="submission" date="2016-08" db="EMBL/GenBank/DDBJ databases">
        <title>A new outlook on sporulation: Clostridium algidixylanolyticum.</title>
        <authorList>
            <person name="Poppleton D.I."/>
            <person name="Gribaldo S."/>
        </authorList>
    </citation>
    <scope>NUCLEOTIDE SEQUENCE [LARGE SCALE GENOMIC DNA]</scope>
    <source>
        <strain evidence="6 7">SPL73</strain>
    </source>
</reference>
<name>A0A419TCH3_9FIRM</name>